<dbReference type="SUPFAM" id="SSF52833">
    <property type="entry name" value="Thioredoxin-like"/>
    <property type="match status" value="1"/>
</dbReference>
<dbReference type="InterPro" id="IPR010987">
    <property type="entry name" value="Glutathione-S-Trfase_C-like"/>
</dbReference>
<evidence type="ECO:0000259" key="1">
    <source>
        <dbReference type="PROSITE" id="PS50404"/>
    </source>
</evidence>
<reference evidence="3 4" key="1">
    <citation type="submission" date="2019-06" db="EMBL/GenBank/DDBJ databases">
        <title>New taxonomy in bacterial strain CC-CFT640, isolated from vineyard.</title>
        <authorList>
            <person name="Lin S.-Y."/>
            <person name="Tsai C.-F."/>
            <person name="Young C.-C."/>
        </authorList>
    </citation>
    <scope>NUCLEOTIDE SEQUENCE [LARGE SCALE GENOMIC DNA]</scope>
    <source>
        <strain evidence="3 4">CC-CFT640</strain>
    </source>
</reference>
<dbReference type="InterPro" id="IPR036282">
    <property type="entry name" value="Glutathione-S-Trfase_C_sf"/>
</dbReference>
<proteinExistence type="predicted"/>
<dbReference type="SUPFAM" id="SSF47616">
    <property type="entry name" value="GST C-terminal domain-like"/>
    <property type="match status" value="1"/>
</dbReference>
<keyword evidence="4" id="KW-1185">Reference proteome</keyword>
<dbReference type="GO" id="GO:0016740">
    <property type="term" value="F:transferase activity"/>
    <property type="evidence" value="ECO:0007669"/>
    <property type="project" value="UniProtKB-KW"/>
</dbReference>
<accession>A0A5C8PNY8</accession>
<evidence type="ECO:0000313" key="3">
    <source>
        <dbReference type="EMBL" id="TXL75913.1"/>
    </source>
</evidence>
<dbReference type="CDD" id="cd03207">
    <property type="entry name" value="GST_C_8"/>
    <property type="match status" value="1"/>
</dbReference>
<dbReference type="SFLD" id="SFLDG01150">
    <property type="entry name" value="Main.1:_Beta-like"/>
    <property type="match status" value="1"/>
</dbReference>
<name>A0A5C8PNY8_9HYPH</name>
<dbReference type="Proteomes" id="UP000321638">
    <property type="component" value="Unassembled WGS sequence"/>
</dbReference>
<evidence type="ECO:0000313" key="4">
    <source>
        <dbReference type="Proteomes" id="UP000321638"/>
    </source>
</evidence>
<keyword evidence="3" id="KW-0808">Transferase</keyword>
<feature type="domain" description="GST C-terminal" evidence="2">
    <location>
        <begin position="188"/>
        <end position="304"/>
    </location>
</feature>
<dbReference type="Gene3D" id="1.20.1050.10">
    <property type="match status" value="1"/>
</dbReference>
<dbReference type="CDD" id="cd03046">
    <property type="entry name" value="GST_N_GTT1_like"/>
    <property type="match status" value="1"/>
</dbReference>
<dbReference type="SFLD" id="SFLDG00358">
    <property type="entry name" value="Main_(cytGST)"/>
    <property type="match status" value="1"/>
</dbReference>
<evidence type="ECO:0000259" key="2">
    <source>
        <dbReference type="PROSITE" id="PS50405"/>
    </source>
</evidence>
<dbReference type="OrthoDB" id="7583243at2"/>
<dbReference type="PANTHER" id="PTHR44051">
    <property type="entry name" value="GLUTATHIONE S-TRANSFERASE-RELATED"/>
    <property type="match status" value="1"/>
</dbReference>
<dbReference type="Pfam" id="PF13417">
    <property type="entry name" value="GST_N_3"/>
    <property type="match status" value="1"/>
</dbReference>
<dbReference type="PANTHER" id="PTHR44051:SF21">
    <property type="entry name" value="GLUTATHIONE S-TRANSFERASE FAMILY PROTEIN"/>
    <property type="match status" value="1"/>
</dbReference>
<dbReference type="InterPro" id="IPR004045">
    <property type="entry name" value="Glutathione_S-Trfase_N"/>
</dbReference>
<organism evidence="3 4">
    <name type="scientific">Vineibacter terrae</name>
    <dbReference type="NCBI Taxonomy" id="2586908"/>
    <lineage>
        <taxon>Bacteria</taxon>
        <taxon>Pseudomonadati</taxon>
        <taxon>Pseudomonadota</taxon>
        <taxon>Alphaproteobacteria</taxon>
        <taxon>Hyphomicrobiales</taxon>
        <taxon>Vineibacter</taxon>
    </lineage>
</organism>
<gene>
    <name evidence="3" type="ORF">FHP25_12490</name>
</gene>
<sequence length="306" mass="33858">MADRADTDLAQIVGRELMQGGGVDMVGRERGCVFPKSELLEPRRHIHRAIPRRRCPMPPQRAAIRVPSSRFPRAGCTHTSVTIAMLNPGPSHRSRERPVMARPLTLYYSPFTRASRGLWMLEELDEPYALRLIDTHKGEQRNPAYLAINPTGKVPTLRDGEHIIRDSAAICAYLADRFPGAGLAPATDAPERASYLTWLFYAASNVEPAVMVQTNKWPVPSVQTSWGSYETVIETLAGAVRGGPYLLGKQFTAADVVLGSMVRFCLANKLLPARPELGAYVARLEARPALQRTMKIEAEYAARLKA</sequence>
<dbReference type="SFLD" id="SFLDS00019">
    <property type="entry name" value="Glutathione_Transferase_(cytos"/>
    <property type="match status" value="1"/>
</dbReference>
<dbReference type="InterPro" id="IPR004046">
    <property type="entry name" value="GST_C"/>
</dbReference>
<dbReference type="InterPro" id="IPR040079">
    <property type="entry name" value="Glutathione_S-Trfase"/>
</dbReference>
<dbReference type="Pfam" id="PF14497">
    <property type="entry name" value="GST_C_3"/>
    <property type="match status" value="1"/>
</dbReference>
<dbReference type="AlphaFoldDB" id="A0A5C8PNY8"/>
<dbReference type="Gene3D" id="3.40.30.10">
    <property type="entry name" value="Glutaredoxin"/>
    <property type="match status" value="1"/>
</dbReference>
<protein>
    <submittedName>
        <fullName evidence="3">Glutathione S-transferase family protein</fullName>
    </submittedName>
</protein>
<dbReference type="PROSITE" id="PS50405">
    <property type="entry name" value="GST_CTER"/>
    <property type="match status" value="1"/>
</dbReference>
<dbReference type="InterPro" id="IPR036249">
    <property type="entry name" value="Thioredoxin-like_sf"/>
</dbReference>
<dbReference type="PROSITE" id="PS50404">
    <property type="entry name" value="GST_NTER"/>
    <property type="match status" value="1"/>
</dbReference>
<comment type="caution">
    <text evidence="3">The sequence shown here is derived from an EMBL/GenBank/DDBJ whole genome shotgun (WGS) entry which is preliminary data.</text>
</comment>
<feature type="domain" description="GST N-terminal" evidence="1">
    <location>
        <begin position="101"/>
        <end position="182"/>
    </location>
</feature>
<dbReference type="EMBL" id="VDUZ01000012">
    <property type="protein sequence ID" value="TXL75913.1"/>
    <property type="molecule type" value="Genomic_DNA"/>
</dbReference>